<organism evidence="9 10">
    <name type="scientific">Aquirhabdus parva</name>
    <dbReference type="NCBI Taxonomy" id="2283318"/>
    <lineage>
        <taxon>Bacteria</taxon>
        <taxon>Pseudomonadati</taxon>
        <taxon>Pseudomonadota</taxon>
        <taxon>Gammaproteobacteria</taxon>
        <taxon>Moraxellales</taxon>
        <taxon>Moraxellaceae</taxon>
        <taxon>Aquirhabdus</taxon>
    </lineage>
</organism>
<gene>
    <name evidence="9" type="ORF">HYN46_01700</name>
</gene>
<dbReference type="InterPro" id="IPR036249">
    <property type="entry name" value="Thioredoxin-like_sf"/>
</dbReference>
<feature type="chain" id="PRO_5016683303" description="Thiol:disulfide interchange protein" evidence="7">
    <location>
        <begin position="31"/>
        <end position="216"/>
    </location>
</feature>
<evidence type="ECO:0000259" key="8">
    <source>
        <dbReference type="Pfam" id="PF01323"/>
    </source>
</evidence>
<feature type="signal peptide" evidence="7">
    <location>
        <begin position="1"/>
        <end position="30"/>
    </location>
</feature>
<dbReference type="PIRSF" id="PIRSF001488">
    <property type="entry name" value="Tdi_protein"/>
    <property type="match status" value="1"/>
</dbReference>
<dbReference type="PANTHER" id="PTHR35891:SF2">
    <property type="entry name" value="THIOL:DISULFIDE INTERCHANGE PROTEIN DSBA"/>
    <property type="match status" value="1"/>
</dbReference>
<sequence>MTTPRSFIKKSLFAAVVTLTFASLTGAANAATEAFTAGKDYKVLSNPGPVDKPGQIEVREFFWYGCPHCFRLDPFVQQWLKTKPSDVNFVRTPAALNPLWEQNARGFYAVDMLGQTEKVHSALFNAIQVKEQRLFDQPSLASFYASQGIDANKFNGLYNSFAVTGKVAQSRKLAIQYQLEGVPAVVVNGKYVVQGEDGKVLEVVNFLVNKERTAKK</sequence>
<evidence type="ECO:0000256" key="2">
    <source>
        <dbReference type="ARBA" id="ARBA00022729"/>
    </source>
</evidence>
<dbReference type="Pfam" id="PF01323">
    <property type="entry name" value="DSBA"/>
    <property type="match status" value="1"/>
</dbReference>
<dbReference type="EMBL" id="CP031222">
    <property type="protein sequence ID" value="AXI01716.1"/>
    <property type="molecule type" value="Genomic_DNA"/>
</dbReference>
<evidence type="ECO:0000256" key="5">
    <source>
        <dbReference type="PIRNR" id="PIRNR001488"/>
    </source>
</evidence>
<evidence type="ECO:0000313" key="9">
    <source>
        <dbReference type="EMBL" id="AXI01716.1"/>
    </source>
</evidence>
<keyword evidence="4" id="KW-0676">Redox-active center</keyword>
<dbReference type="AlphaFoldDB" id="A0A345P357"/>
<accession>A0A345P357</accession>
<keyword evidence="2 7" id="KW-0732">Signal</keyword>
<dbReference type="Gene3D" id="3.40.30.10">
    <property type="entry name" value="Glutaredoxin"/>
    <property type="match status" value="1"/>
</dbReference>
<keyword evidence="10" id="KW-1185">Reference proteome</keyword>
<reference evidence="9 10" key="1">
    <citation type="submission" date="2018-07" db="EMBL/GenBank/DDBJ databases">
        <title>Genome sequencing of Moraxellaceae gen. HYN0046.</title>
        <authorList>
            <person name="Kim M."/>
            <person name="Yi H."/>
        </authorList>
    </citation>
    <scope>NUCLEOTIDE SEQUENCE [LARGE SCALE GENOMIC DNA]</scope>
    <source>
        <strain evidence="9 10">HYN0046</strain>
    </source>
</reference>
<dbReference type="InterPro" id="IPR001853">
    <property type="entry name" value="DSBA-like_thioredoxin_dom"/>
</dbReference>
<dbReference type="GO" id="GO:0016491">
    <property type="term" value="F:oxidoreductase activity"/>
    <property type="evidence" value="ECO:0007669"/>
    <property type="project" value="InterPro"/>
</dbReference>
<comment type="similarity">
    <text evidence="1">Belongs to the thioredoxin family. DsbA subfamily.</text>
</comment>
<keyword evidence="3 5" id="KW-1015">Disulfide bond</keyword>
<dbReference type="RefSeq" id="WP_114897826.1">
    <property type="nucleotide sequence ID" value="NZ_CP031222.1"/>
</dbReference>
<dbReference type="KEGG" id="mbah:HYN46_01700"/>
<evidence type="ECO:0000313" key="10">
    <source>
        <dbReference type="Proteomes" id="UP000253940"/>
    </source>
</evidence>
<dbReference type="CDD" id="cd03019">
    <property type="entry name" value="DsbA_DsbA"/>
    <property type="match status" value="1"/>
</dbReference>
<feature type="domain" description="DSBA-like thioredoxin" evidence="8">
    <location>
        <begin position="58"/>
        <end position="197"/>
    </location>
</feature>
<evidence type="ECO:0000256" key="3">
    <source>
        <dbReference type="ARBA" id="ARBA00023157"/>
    </source>
</evidence>
<evidence type="ECO:0000256" key="1">
    <source>
        <dbReference type="ARBA" id="ARBA00005791"/>
    </source>
</evidence>
<dbReference type="Proteomes" id="UP000253940">
    <property type="component" value="Chromosome"/>
</dbReference>
<dbReference type="InterPro" id="IPR050824">
    <property type="entry name" value="Thiol_disulfide_DsbA"/>
</dbReference>
<name>A0A345P357_9GAMM</name>
<evidence type="ECO:0000256" key="4">
    <source>
        <dbReference type="ARBA" id="ARBA00023284"/>
    </source>
</evidence>
<evidence type="ECO:0000256" key="6">
    <source>
        <dbReference type="PIRSR" id="PIRSR001488-1"/>
    </source>
</evidence>
<comment type="subcellular location">
    <subcellularLocation>
        <location evidence="5">Periplasm</location>
    </subcellularLocation>
</comment>
<dbReference type="InterPro" id="IPR023205">
    <property type="entry name" value="DsbA/DsbL"/>
</dbReference>
<dbReference type="OrthoDB" id="9784896at2"/>
<proteinExistence type="inferred from homology"/>
<evidence type="ECO:0000256" key="7">
    <source>
        <dbReference type="SAM" id="SignalP"/>
    </source>
</evidence>
<dbReference type="PANTHER" id="PTHR35891">
    <property type="entry name" value="THIOL:DISULFIDE INTERCHANGE PROTEIN DSBA"/>
    <property type="match status" value="1"/>
</dbReference>
<dbReference type="SUPFAM" id="SSF52833">
    <property type="entry name" value="Thioredoxin-like"/>
    <property type="match status" value="1"/>
</dbReference>
<dbReference type="GO" id="GO:0042597">
    <property type="term" value="C:periplasmic space"/>
    <property type="evidence" value="ECO:0007669"/>
    <property type="project" value="UniProtKB-SubCell"/>
</dbReference>
<protein>
    <recommendedName>
        <fullName evidence="5">Thiol:disulfide interchange protein</fullName>
    </recommendedName>
</protein>
<feature type="disulfide bond" description="Redox-active" evidence="6">
    <location>
        <begin position="66"/>
        <end position="69"/>
    </location>
</feature>
<keyword evidence="5" id="KW-0574">Periplasm</keyword>